<dbReference type="KEGG" id="uvi:66066115"/>
<reference evidence="1" key="1">
    <citation type="submission" date="2020-03" db="EMBL/GenBank/DDBJ databases">
        <title>A mixture of massive structural variations and highly conserved coding sequences in Ustilaginoidea virens genome.</title>
        <authorList>
            <person name="Zhang K."/>
            <person name="Zhao Z."/>
            <person name="Zhang Z."/>
            <person name="Li Y."/>
            <person name="Hsiang T."/>
            <person name="Sun W."/>
        </authorList>
    </citation>
    <scope>NUCLEOTIDE SEQUENCE</scope>
    <source>
        <strain evidence="1">UV-8b</strain>
    </source>
</reference>
<accession>A0A8E5HT07</accession>
<dbReference type="PANTHER" id="PTHR38797">
    <property type="entry name" value="NUCLEAR PORE COMPLEX PROTEIN NUP85-RELATED"/>
    <property type="match status" value="1"/>
</dbReference>
<protein>
    <submittedName>
        <fullName evidence="1">Uncharacterized protein</fullName>
    </submittedName>
</protein>
<evidence type="ECO:0000313" key="2">
    <source>
        <dbReference type="Proteomes" id="UP000027002"/>
    </source>
</evidence>
<sequence length="275" mass="30872">MASSSIDLSSLPRNPDSKYEARMISILSDAINNPAPTELSAETAADEIDKLYPAGTPDAEDFLWSLWSLLVSVAKKIPAHDARQQLLVTMIEKLKSKRDDQVQMWGQTTRVWTELPMLGPVMRDSWNFSPDFDGSDGDNGTIQEWISLNSFAARLYGAGLQPWINLAIWELRSGLEETPEDRPNARDTRIATAHEWITHAGKQLYRNGRQPQKLDDVEQRALKPGRLFKSETSGLSNERWNFWRERIGVLGGGAGSGSSKEKAQEMLELMSRIEA</sequence>
<evidence type="ECO:0000313" key="1">
    <source>
        <dbReference type="EMBL" id="QUC21095.1"/>
    </source>
</evidence>
<keyword evidence="2" id="KW-1185">Reference proteome</keyword>
<proteinExistence type="predicted"/>
<dbReference type="RefSeq" id="XP_042998768.1">
    <property type="nucleotide sequence ID" value="XM_043142835.1"/>
</dbReference>
<dbReference type="PANTHER" id="PTHR38797:SF4">
    <property type="entry name" value="NUCLEAR PORE COMPLEX PROTEIN NUP85"/>
    <property type="match status" value="1"/>
</dbReference>
<organism evidence="1 2">
    <name type="scientific">Ustilaginoidea virens</name>
    <name type="common">Rice false smut fungus</name>
    <name type="synonym">Villosiclava virens</name>
    <dbReference type="NCBI Taxonomy" id="1159556"/>
    <lineage>
        <taxon>Eukaryota</taxon>
        <taxon>Fungi</taxon>
        <taxon>Dikarya</taxon>
        <taxon>Ascomycota</taxon>
        <taxon>Pezizomycotina</taxon>
        <taxon>Sordariomycetes</taxon>
        <taxon>Hypocreomycetidae</taxon>
        <taxon>Hypocreales</taxon>
        <taxon>Clavicipitaceae</taxon>
        <taxon>Ustilaginoidea</taxon>
    </lineage>
</organism>
<name>A0A8E5HT07_USTVR</name>
<dbReference type="InterPro" id="IPR053204">
    <property type="entry name" value="Oxopyrrolidines_Biosynth-assoc"/>
</dbReference>
<dbReference type="InterPro" id="IPR022085">
    <property type="entry name" value="OpdG"/>
</dbReference>
<dbReference type="EMBL" id="CP072756">
    <property type="protein sequence ID" value="QUC21095.1"/>
    <property type="molecule type" value="Genomic_DNA"/>
</dbReference>
<dbReference type="OrthoDB" id="3350591at2759"/>
<dbReference type="GeneID" id="66066115"/>
<gene>
    <name evidence="1" type="ORF">UV8b_05338</name>
</gene>
<dbReference type="Pfam" id="PF12311">
    <property type="entry name" value="DUF3632"/>
    <property type="match status" value="1"/>
</dbReference>
<dbReference type="Proteomes" id="UP000027002">
    <property type="component" value="Chromosome 4"/>
</dbReference>
<dbReference type="AlphaFoldDB" id="A0A8E5HT07"/>